<sequence>MTKDYHQGVRTFEGLKWKYSARKCATISAVSHSPVKPHLMALSACTGMTCVPSLNRDIFDLGPLILLLIMREDRSVAYIPIHRPIHLRAKERLIGRIISEQYPFSVSLQRTISLLRYCSYS</sequence>
<organism evidence="1">
    <name type="scientific">Picea glauca</name>
    <name type="common">White spruce</name>
    <name type="synonym">Pinus glauca</name>
    <dbReference type="NCBI Taxonomy" id="3330"/>
    <lineage>
        <taxon>Eukaryota</taxon>
        <taxon>Viridiplantae</taxon>
        <taxon>Streptophyta</taxon>
        <taxon>Embryophyta</taxon>
        <taxon>Tracheophyta</taxon>
        <taxon>Spermatophyta</taxon>
        <taxon>Pinopsida</taxon>
        <taxon>Pinidae</taxon>
        <taxon>Conifers I</taxon>
        <taxon>Pinales</taxon>
        <taxon>Pinaceae</taxon>
        <taxon>Picea</taxon>
    </lineage>
</organism>
<accession>A0A101M3I1</accession>
<dbReference type="EMBL" id="LKAM01000001">
    <property type="protein sequence ID" value="KUM50335.1"/>
    <property type="molecule type" value="Genomic_DNA"/>
</dbReference>
<keyword evidence="1" id="KW-0496">Mitochondrion</keyword>
<proteinExistence type="predicted"/>
<protein>
    <submittedName>
        <fullName evidence="1">Uncharacterized protein</fullName>
    </submittedName>
</protein>
<reference evidence="1" key="1">
    <citation type="journal article" date="2015" name="Genome Biol. Evol.">
        <title>Organellar Genomes of White Spruce (Picea glauca): Assembly and Annotation.</title>
        <authorList>
            <person name="Jackman S.D."/>
            <person name="Warren R.L."/>
            <person name="Gibb E.A."/>
            <person name="Vandervalk B.P."/>
            <person name="Mohamadi H."/>
            <person name="Chu J."/>
            <person name="Raymond A."/>
            <person name="Pleasance S."/>
            <person name="Coope R."/>
            <person name="Wildung M.R."/>
            <person name="Ritland C.E."/>
            <person name="Bousquet J."/>
            <person name="Jones S.J."/>
            <person name="Bohlmann J."/>
            <person name="Birol I."/>
        </authorList>
    </citation>
    <scope>NUCLEOTIDE SEQUENCE [LARGE SCALE GENOMIC DNA]</scope>
    <source>
        <tissue evidence="1">Flushing bud</tissue>
    </source>
</reference>
<dbReference type="AlphaFoldDB" id="A0A101M3I1"/>
<gene>
    <name evidence="1" type="ORF">ABT39_MTgene178</name>
</gene>
<evidence type="ECO:0000313" key="1">
    <source>
        <dbReference type="EMBL" id="KUM50335.1"/>
    </source>
</evidence>
<name>A0A101M3I1_PICGL</name>
<comment type="caution">
    <text evidence="1">The sequence shown here is derived from an EMBL/GenBank/DDBJ whole genome shotgun (WGS) entry which is preliminary data.</text>
</comment>
<geneLocation type="mitochondrion" evidence="1"/>